<dbReference type="PANTHER" id="PTHR11999">
    <property type="entry name" value="GROUP II PYRIDOXAL-5-PHOSPHATE DECARBOXYLASE"/>
    <property type="match status" value="1"/>
</dbReference>
<dbReference type="InterPro" id="IPR015421">
    <property type="entry name" value="PyrdxlP-dep_Trfase_major"/>
</dbReference>
<accession>A0A255YQ79</accession>
<comment type="cofactor">
    <cofactor evidence="1 6 7">
        <name>pyridoxal 5'-phosphate</name>
        <dbReference type="ChEBI" id="CHEBI:597326"/>
    </cofactor>
</comment>
<dbReference type="Gene3D" id="3.90.1150.10">
    <property type="entry name" value="Aspartate Aminotransferase, domain 1"/>
    <property type="match status" value="1"/>
</dbReference>
<evidence type="ECO:0000256" key="2">
    <source>
        <dbReference type="ARBA" id="ARBA00009533"/>
    </source>
</evidence>
<reference evidence="8 9" key="1">
    <citation type="submission" date="2017-07" db="EMBL/GenBank/DDBJ databases">
        <title>Sandarakinorhabdus cyanobacteriorum sp. nov., a novel bacterium isolated from cyanobacterial aggregates in a eutrophic lake.</title>
        <authorList>
            <person name="Cai H."/>
        </authorList>
    </citation>
    <scope>NUCLEOTIDE SEQUENCE [LARGE SCALE GENOMIC DNA]</scope>
    <source>
        <strain evidence="8 9">TH057</strain>
    </source>
</reference>
<dbReference type="EMBL" id="NOXT01000098">
    <property type="protein sequence ID" value="OYQ30834.1"/>
    <property type="molecule type" value="Genomic_DNA"/>
</dbReference>
<gene>
    <name evidence="8" type="ORF">CHU93_06115</name>
</gene>
<evidence type="ECO:0000256" key="1">
    <source>
        <dbReference type="ARBA" id="ARBA00001933"/>
    </source>
</evidence>
<organism evidence="8 9">
    <name type="scientific">Sandarakinorhabdus cyanobacteriorum</name>
    <dbReference type="NCBI Taxonomy" id="1981098"/>
    <lineage>
        <taxon>Bacteria</taxon>
        <taxon>Pseudomonadati</taxon>
        <taxon>Pseudomonadota</taxon>
        <taxon>Alphaproteobacteria</taxon>
        <taxon>Sphingomonadales</taxon>
        <taxon>Sphingosinicellaceae</taxon>
        <taxon>Sandarakinorhabdus</taxon>
    </lineage>
</organism>
<proteinExistence type="inferred from homology"/>
<dbReference type="RefSeq" id="WP_094473233.1">
    <property type="nucleotide sequence ID" value="NZ_NOXT01000098.1"/>
</dbReference>
<dbReference type="InterPro" id="IPR002129">
    <property type="entry name" value="PyrdxlP-dep_de-COase"/>
</dbReference>
<evidence type="ECO:0000256" key="4">
    <source>
        <dbReference type="ARBA" id="ARBA00022898"/>
    </source>
</evidence>
<protein>
    <recommendedName>
        <fullName evidence="10">Aspartate aminotransferase family protein</fullName>
    </recommendedName>
</protein>
<keyword evidence="9" id="KW-1185">Reference proteome</keyword>
<feature type="modified residue" description="N6-(pyridoxal phosphate)lysine" evidence="6">
    <location>
        <position position="293"/>
    </location>
</feature>
<keyword evidence="3" id="KW-0210">Decarboxylase</keyword>
<dbReference type="GO" id="GO:0030170">
    <property type="term" value="F:pyridoxal phosphate binding"/>
    <property type="evidence" value="ECO:0007669"/>
    <property type="project" value="InterPro"/>
</dbReference>
<dbReference type="SUPFAM" id="SSF53383">
    <property type="entry name" value="PLP-dependent transferases"/>
    <property type="match status" value="1"/>
</dbReference>
<dbReference type="AlphaFoldDB" id="A0A255YQ79"/>
<keyword evidence="4 6" id="KW-0663">Pyridoxal phosphate</keyword>
<sequence length="463" mass="48246">MSPLDRTPLDLAIAHGRRFVAEQSTRSVAPTGTRADILAPMPAALPATGMDPAAVVDLIARAAEPGLMGNLSGRFFAWVKGGALPAAHATDVMASLWDQNAVLAATSPASAVLEEVAGRLLLDALHLPETCAYSFTTGCQMSHATALAAARNHVLAKAGWDVEVDGLIGAPPLMVLANAHRHSSVDRALRLLGLGTGCIVPLGGGGPGKVGVDELVAALAAAQGAPTIVILNAGDLNLGASDDFARLVPIAQAAGAWVHVDGAFGLWLNACPSLRHQVAGIELCDSWATDGHKWLNTPYNAGMAITRHDAALKASMRMTASYLTEGGETRDPMDYTPEWSRRARALPTLAALLELGRDGLADLIARCCAHALAIHDGIVALDGATSIARPIMNQGMIRFHDRAGANISDAVIAAINASGEAFFSGTTWASERTMRISVCNWQTNADDVRRTVAAAERALAGLR</sequence>
<dbReference type="PANTHER" id="PTHR11999:SF70">
    <property type="entry name" value="MIP05841P"/>
    <property type="match status" value="1"/>
</dbReference>
<name>A0A255YQ79_9SPHN</name>
<evidence type="ECO:0000256" key="7">
    <source>
        <dbReference type="RuleBase" id="RU000382"/>
    </source>
</evidence>
<evidence type="ECO:0000313" key="8">
    <source>
        <dbReference type="EMBL" id="OYQ30834.1"/>
    </source>
</evidence>
<dbReference type="Gene3D" id="3.40.640.10">
    <property type="entry name" value="Type I PLP-dependent aspartate aminotransferase-like (Major domain)"/>
    <property type="match status" value="1"/>
</dbReference>
<evidence type="ECO:0000256" key="5">
    <source>
        <dbReference type="ARBA" id="ARBA00023239"/>
    </source>
</evidence>
<dbReference type="InterPro" id="IPR015422">
    <property type="entry name" value="PyrdxlP-dep_Trfase_small"/>
</dbReference>
<dbReference type="OrthoDB" id="9803665at2"/>
<dbReference type="InterPro" id="IPR015424">
    <property type="entry name" value="PyrdxlP-dep_Trfase"/>
</dbReference>
<keyword evidence="5 7" id="KW-0456">Lyase</keyword>
<dbReference type="GO" id="GO:0016831">
    <property type="term" value="F:carboxy-lyase activity"/>
    <property type="evidence" value="ECO:0007669"/>
    <property type="project" value="UniProtKB-KW"/>
</dbReference>
<dbReference type="Pfam" id="PF00282">
    <property type="entry name" value="Pyridoxal_deC"/>
    <property type="match status" value="1"/>
</dbReference>
<evidence type="ECO:0000256" key="3">
    <source>
        <dbReference type="ARBA" id="ARBA00022793"/>
    </source>
</evidence>
<dbReference type="GO" id="GO:0019752">
    <property type="term" value="P:carboxylic acid metabolic process"/>
    <property type="evidence" value="ECO:0007669"/>
    <property type="project" value="InterPro"/>
</dbReference>
<dbReference type="Proteomes" id="UP000216991">
    <property type="component" value="Unassembled WGS sequence"/>
</dbReference>
<dbReference type="InterPro" id="IPR010977">
    <property type="entry name" value="Aromatic_deC"/>
</dbReference>
<evidence type="ECO:0000256" key="6">
    <source>
        <dbReference type="PIRSR" id="PIRSR602129-50"/>
    </source>
</evidence>
<evidence type="ECO:0000313" key="9">
    <source>
        <dbReference type="Proteomes" id="UP000216991"/>
    </source>
</evidence>
<comment type="caution">
    <text evidence="8">The sequence shown here is derived from an EMBL/GenBank/DDBJ whole genome shotgun (WGS) entry which is preliminary data.</text>
</comment>
<comment type="similarity">
    <text evidence="2 7">Belongs to the group II decarboxylase family.</text>
</comment>
<evidence type="ECO:0008006" key="10">
    <source>
        <dbReference type="Google" id="ProtNLM"/>
    </source>
</evidence>